<dbReference type="InterPro" id="IPR048279">
    <property type="entry name" value="MdtK-like"/>
</dbReference>
<dbReference type="PANTHER" id="PTHR42925">
    <property type="entry name" value="MULTIDRUG AND TOXIN EFFLUX PROTEIN MATE FAMILY"/>
    <property type="match status" value="1"/>
</dbReference>
<feature type="transmembrane region" description="Helical" evidence="7">
    <location>
        <begin position="12"/>
        <end position="34"/>
    </location>
</feature>
<evidence type="ECO:0000256" key="2">
    <source>
        <dbReference type="ARBA" id="ARBA00022448"/>
    </source>
</evidence>
<evidence type="ECO:0000313" key="8">
    <source>
        <dbReference type="EMBL" id="MBC5730884.1"/>
    </source>
</evidence>
<evidence type="ECO:0000256" key="7">
    <source>
        <dbReference type="SAM" id="Phobius"/>
    </source>
</evidence>
<comment type="subcellular location">
    <subcellularLocation>
        <location evidence="1">Cell membrane</location>
        <topology evidence="1">Multi-pass membrane protein</topology>
    </subcellularLocation>
</comment>
<dbReference type="PANTHER" id="PTHR42925:SF1">
    <property type="entry name" value="VIRULENCE FACTOR MVIN"/>
    <property type="match status" value="1"/>
</dbReference>
<dbReference type="InterPro" id="IPR002528">
    <property type="entry name" value="MATE_fam"/>
</dbReference>
<feature type="transmembrane region" description="Helical" evidence="7">
    <location>
        <begin position="62"/>
        <end position="82"/>
    </location>
</feature>
<dbReference type="InterPro" id="IPR047135">
    <property type="entry name" value="YsiQ"/>
</dbReference>
<gene>
    <name evidence="8" type="ORF">H8S34_08580</name>
</gene>
<evidence type="ECO:0000256" key="3">
    <source>
        <dbReference type="ARBA" id="ARBA00022475"/>
    </source>
</evidence>
<proteinExistence type="predicted"/>
<dbReference type="Pfam" id="PF01554">
    <property type="entry name" value="MatE"/>
    <property type="match status" value="2"/>
</dbReference>
<keyword evidence="2" id="KW-0813">Transport</keyword>
<keyword evidence="3" id="KW-1003">Cell membrane</keyword>
<feature type="transmembrane region" description="Helical" evidence="7">
    <location>
        <begin position="195"/>
        <end position="220"/>
    </location>
</feature>
<feature type="transmembrane region" description="Helical" evidence="7">
    <location>
        <begin position="392"/>
        <end position="412"/>
    </location>
</feature>
<protein>
    <submittedName>
        <fullName evidence="8">MATE family efflux transporter</fullName>
    </submittedName>
</protein>
<feature type="transmembrane region" description="Helical" evidence="7">
    <location>
        <begin position="135"/>
        <end position="157"/>
    </location>
</feature>
<reference evidence="8 9" key="1">
    <citation type="submission" date="2020-08" db="EMBL/GenBank/DDBJ databases">
        <title>Genome public.</title>
        <authorList>
            <person name="Liu C."/>
            <person name="Sun Q."/>
        </authorList>
    </citation>
    <scope>NUCLEOTIDE SEQUENCE [LARGE SCALE GENOMIC DNA]</scope>
    <source>
        <strain evidence="8 9">New-38</strain>
    </source>
</reference>
<dbReference type="NCBIfam" id="TIGR00797">
    <property type="entry name" value="matE"/>
    <property type="match status" value="1"/>
</dbReference>
<keyword evidence="4 7" id="KW-0812">Transmembrane</keyword>
<feature type="transmembrane region" description="Helical" evidence="7">
    <location>
        <begin position="418"/>
        <end position="440"/>
    </location>
</feature>
<evidence type="ECO:0000256" key="5">
    <source>
        <dbReference type="ARBA" id="ARBA00022989"/>
    </source>
</evidence>
<evidence type="ECO:0000256" key="1">
    <source>
        <dbReference type="ARBA" id="ARBA00004651"/>
    </source>
</evidence>
<keyword evidence="6 7" id="KW-0472">Membrane</keyword>
<evidence type="ECO:0000256" key="6">
    <source>
        <dbReference type="ARBA" id="ARBA00023136"/>
    </source>
</evidence>
<evidence type="ECO:0000313" key="9">
    <source>
        <dbReference type="Proteomes" id="UP000660021"/>
    </source>
</evidence>
<feature type="transmembrane region" description="Helical" evidence="7">
    <location>
        <begin position="94"/>
        <end position="115"/>
    </location>
</feature>
<organism evidence="8 9">
    <name type="scientific">Pseudoflavonifractor hominis</name>
    <dbReference type="NCBI Taxonomy" id="2763059"/>
    <lineage>
        <taxon>Bacteria</taxon>
        <taxon>Bacillati</taxon>
        <taxon>Bacillota</taxon>
        <taxon>Clostridia</taxon>
        <taxon>Eubacteriales</taxon>
        <taxon>Oscillospiraceae</taxon>
        <taxon>Pseudoflavonifractor</taxon>
    </lineage>
</organism>
<feature type="transmembrane region" description="Helical" evidence="7">
    <location>
        <begin position="324"/>
        <end position="342"/>
    </location>
</feature>
<keyword evidence="9" id="KW-1185">Reference proteome</keyword>
<dbReference type="RefSeq" id="WP_186963726.1">
    <property type="nucleotide sequence ID" value="NZ_JACOPR010000004.1"/>
</dbReference>
<dbReference type="PIRSF" id="PIRSF006603">
    <property type="entry name" value="DinF"/>
    <property type="match status" value="1"/>
</dbReference>
<evidence type="ECO:0000256" key="4">
    <source>
        <dbReference type="ARBA" id="ARBA00022692"/>
    </source>
</evidence>
<feature type="transmembrane region" description="Helical" evidence="7">
    <location>
        <begin position="169"/>
        <end position="189"/>
    </location>
</feature>
<dbReference type="Proteomes" id="UP000660021">
    <property type="component" value="Unassembled WGS sequence"/>
</dbReference>
<name>A0ABR7HTP4_9FIRM</name>
<dbReference type="CDD" id="cd13134">
    <property type="entry name" value="MATE_like_8"/>
    <property type="match status" value="1"/>
</dbReference>
<accession>A0ABR7HTP4</accession>
<sequence>MKHDSQRTSGRGGAGQILALTWPIFIELLLQLMVGNADQMMVGWHDPNGVGAIGNANQITNLLLLVFSVVCTASMILISQYIGARDTRKVNQIYAVSLAANLVFGLAVSLFLLLFSPWVFRLMGVQAVMFEEACLYMRIISLGMVFQAVYLTFTAFFRSSQMMKETMAVSVVMNCLNIGGNAILINGIPAVGLPALGVAGAAISSGISRVMGVIIIATLFRVRFGPVLRLEYLRPFPREELRRLLRIGIPTGGESVSYNLSQIGVQTVCNVFPAFVVNTRVYATMFANVTYLFGSAMSQACQVVVARLMGGGEIARTDRQVKTTVLISTGVSTAVSVVLYVLCEPVYRIFTSDPQVLALAKTIMLIEIPLEVGRAVNMVMVRALQACGDIRFPVTICIIAAWIVGVGGSYLFGVVWRMGLAGLWIAMALDELIRAGLFLWRWHGRSWCRKQLLEPND</sequence>
<comment type="caution">
    <text evidence="8">The sequence shown here is derived from an EMBL/GenBank/DDBJ whole genome shotgun (WGS) entry which is preliminary data.</text>
</comment>
<keyword evidence="5 7" id="KW-1133">Transmembrane helix</keyword>
<dbReference type="EMBL" id="JACOPR010000004">
    <property type="protein sequence ID" value="MBC5730884.1"/>
    <property type="molecule type" value="Genomic_DNA"/>
</dbReference>